<feature type="compositionally biased region" description="Basic and acidic residues" evidence="1">
    <location>
        <begin position="149"/>
        <end position="167"/>
    </location>
</feature>
<reference evidence="2" key="1">
    <citation type="journal article" date="2009" name="PLoS Genet.">
        <title>Sequencing, mapping, and analysis of 27,455 maize full-length cDNAs.</title>
        <authorList>
            <person name="Soderlund C."/>
            <person name="Descour A."/>
            <person name="Kudrna D."/>
            <person name="Bomhoff M."/>
            <person name="Boyd L."/>
            <person name="Currie J."/>
            <person name="Angelova A."/>
            <person name="Collura K."/>
            <person name="Wissotski M."/>
            <person name="Ashley E."/>
            <person name="Morrow D."/>
            <person name="Fernandes J."/>
            <person name="Walbot V."/>
            <person name="Yu Y."/>
        </authorList>
    </citation>
    <scope>NUCLEOTIDE SEQUENCE</scope>
    <source>
        <strain evidence="2">B73</strain>
    </source>
</reference>
<dbReference type="EMBL" id="BT085487">
    <property type="protein sequence ID" value="ACR35840.1"/>
    <property type="molecule type" value="mRNA"/>
</dbReference>
<dbReference type="AlphaFoldDB" id="C4J3U0"/>
<protein>
    <submittedName>
        <fullName evidence="2">Uncharacterized protein</fullName>
    </submittedName>
</protein>
<evidence type="ECO:0000256" key="1">
    <source>
        <dbReference type="SAM" id="MobiDB-lite"/>
    </source>
</evidence>
<name>C4J3U0_MAIZE</name>
<accession>C4J3U0</accession>
<feature type="region of interest" description="Disordered" evidence="1">
    <location>
        <begin position="63"/>
        <end position="167"/>
    </location>
</feature>
<feature type="region of interest" description="Disordered" evidence="1">
    <location>
        <begin position="1"/>
        <end position="20"/>
    </location>
</feature>
<feature type="compositionally biased region" description="Low complexity" evidence="1">
    <location>
        <begin position="134"/>
        <end position="148"/>
    </location>
</feature>
<evidence type="ECO:0000313" key="2">
    <source>
        <dbReference type="EMBL" id="ACR35840.1"/>
    </source>
</evidence>
<dbReference type="EMBL" id="BT086257">
    <property type="protein sequence ID" value="ACR36610.1"/>
    <property type="molecule type" value="mRNA"/>
</dbReference>
<organism evidence="2">
    <name type="scientific">Zea mays</name>
    <name type="common">Maize</name>
    <dbReference type="NCBI Taxonomy" id="4577"/>
    <lineage>
        <taxon>Eukaryota</taxon>
        <taxon>Viridiplantae</taxon>
        <taxon>Streptophyta</taxon>
        <taxon>Embryophyta</taxon>
        <taxon>Tracheophyta</taxon>
        <taxon>Spermatophyta</taxon>
        <taxon>Magnoliopsida</taxon>
        <taxon>Liliopsida</taxon>
        <taxon>Poales</taxon>
        <taxon>Poaceae</taxon>
        <taxon>PACMAD clade</taxon>
        <taxon>Panicoideae</taxon>
        <taxon>Andropogonodae</taxon>
        <taxon>Andropogoneae</taxon>
        <taxon>Tripsacinae</taxon>
        <taxon>Zea</taxon>
    </lineage>
</organism>
<proteinExistence type="evidence at transcript level"/>
<reference evidence="2" key="2">
    <citation type="submission" date="2012-06" db="EMBL/GenBank/DDBJ databases">
        <authorList>
            <person name="Yu Y."/>
            <person name="Currie J."/>
            <person name="Lomeli R."/>
            <person name="Angelova A."/>
            <person name="Collura K."/>
            <person name="Wissotski M."/>
            <person name="Campos D."/>
            <person name="Kudrna D."/>
            <person name="Golser W."/>
            <person name="Ashely E."/>
            <person name="Descour A."/>
            <person name="Fernandes J."/>
            <person name="Soderlund C."/>
            <person name="Walbot V."/>
        </authorList>
    </citation>
    <scope>NUCLEOTIDE SEQUENCE</scope>
    <source>
        <strain evidence="2">B73</strain>
    </source>
</reference>
<sequence length="167" mass="16876">MWTGAACAVSRRRVDDPSRNEERVWFWSRRLAGGHALPALDDAPRRDVVEAGGGARRGAVVAPLAADDPPLPARRGADAARAAAGGLPGGGPPPPGRHGPQVLCLGVGGDVRGAPATVRSEEVAGGPGDGAPQVAAEGVREAGAALVGGEREPAARHGDGQQQEHQH</sequence>